<accession>A0A814AYH2</accession>
<evidence type="ECO:0000313" key="3">
    <source>
        <dbReference type="Proteomes" id="UP000663889"/>
    </source>
</evidence>
<comment type="caution">
    <text evidence="1">The sequence shown here is derived from an EMBL/GenBank/DDBJ whole genome shotgun (WGS) entry which is preliminary data.</text>
</comment>
<sequence>MLYLTMELFSETVYSPIQRCKIYDFGTAKYLLPNNISVSYICSQFDQIELHLFDSSLFKSIINENKSSQQQSTKKEKLKIYNP</sequence>
<evidence type="ECO:0000313" key="2">
    <source>
        <dbReference type="EMBL" id="CAF3707879.1"/>
    </source>
</evidence>
<gene>
    <name evidence="2" type="ORF">FNK824_LOCUS9612</name>
    <name evidence="1" type="ORF">SEV965_LOCUS6608</name>
</gene>
<evidence type="ECO:0000313" key="1">
    <source>
        <dbReference type="EMBL" id="CAF0920256.1"/>
    </source>
</evidence>
<dbReference type="EMBL" id="CAJNOU010000218">
    <property type="protein sequence ID" value="CAF0920256.1"/>
    <property type="molecule type" value="Genomic_DNA"/>
</dbReference>
<dbReference type="AlphaFoldDB" id="A0A814AYH2"/>
<protein>
    <submittedName>
        <fullName evidence="1">Uncharacterized protein</fullName>
    </submittedName>
</protein>
<name>A0A814AYH2_9BILA</name>
<dbReference type="Proteomes" id="UP000663889">
    <property type="component" value="Unassembled WGS sequence"/>
</dbReference>
<dbReference type="Proteomes" id="UP000663874">
    <property type="component" value="Unassembled WGS sequence"/>
</dbReference>
<reference evidence="1" key="1">
    <citation type="submission" date="2021-02" db="EMBL/GenBank/DDBJ databases">
        <authorList>
            <person name="Nowell W R."/>
        </authorList>
    </citation>
    <scope>NUCLEOTIDE SEQUENCE</scope>
</reference>
<dbReference type="EMBL" id="CAJOBE010001021">
    <property type="protein sequence ID" value="CAF3707879.1"/>
    <property type="molecule type" value="Genomic_DNA"/>
</dbReference>
<proteinExistence type="predicted"/>
<organism evidence="1 3">
    <name type="scientific">Rotaria sordida</name>
    <dbReference type="NCBI Taxonomy" id="392033"/>
    <lineage>
        <taxon>Eukaryota</taxon>
        <taxon>Metazoa</taxon>
        <taxon>Spiralia</taxon>
        <taxon>Gnathifera</taxon>
        <taxon>Rotifera</taxon>
        <taxon>Eurotatoria</taxon>
        <taxon>Bdelloidea</taxon>
        <taxon>Philodinida</taxon>
        <taxon>Philodinidae</taxon>
        <taxon>Rotaria</taxon>
    </lineage>
</organism>